<protein>
    <submittedName>
        <fullName evidence="2">Uncharacterized protein</fullName>
    </submittedName>
</protein>
<name>A0AAD4EXE0_9PEZI</name>
<evidence type="ECO:0000313" key="2">
    <source>
        <dbReference type="EMBL" id="KAG7287407.1"/>
    </source>
</evidence>
<accession>A0AAD4EXE0</accession>
<dbReference type="AlphaFoldDB" id="A0AAD4EXE0"/>
<feature type="compositionally biased region" description="Polar residues" evidence="1">
    <location>
        <begin position="7"/>
        <end position="16"/>
    </location>
</feature>
<evidence type="ECO:0000313" key="3">
    <source>
        <dbReference type="Proteomes" id="UP001197093"/>
    </source>
</evidence>
<feature type="region of interest" description="Disordered" evidence="1">
    <location>
        <begin position="1"/>
        <end position="73"/>
    </location>
</feature>
<dbReference type="Proteomes" id="UP001197093">
    <property type="component" value="Unassembled WGS sequence"/>
</dbReference>
<gene>
    <name evidence="2" type="ORF">NEMBOFW57_006918</name>
</gene>
<feature type="compositionally biased region" description="Low complexity" evidence="1">
    <location>
        <begin position="47"/>
        <end position="58"/>
    </location>
</feature>
<comment type="caution">
    <text evidence="2">The sequence shown here is derived from an EMBL/GenBank/DDBJ whole genome shotgun (WGS) entry which is preliminary data.</text>
</comment>
<evidence type="ECO:0000256" key="1">
    <source>
        <dbReference type="SAM" id="MobiDB-lite"/>
    </source>
</evidence>
<reference evidence="2" key="1">
    <citation type="submission" date="2023-02" db="EMBL/GenBank/DDBJ databases">
        <authorList>
            <person name="Palmer J.M."/>
        </authorList>
    </citation>
    <scope>NUCLEOTIDE SEQUENCE</scope>
    <source>
        <strain evidence="2">FW57</strain>
    </source>
</reference>
<sequence>MSEETSHTISRSASNHTSPAPPTPAGNTSPSSPPSPGADLDENTNQRSLPPLRPSSSASPPPDRPELHPIALTPAPDTTLHLTLGPCTRAFLITSDILGNFTAWGTDATTTTTTNIASSFWPKDDDTDTHTLHINLTSLLPALLLTSSTATASESLTAPNEENELQSHLDALQALLRAMHIAPTPNKEQDGTETIISIAHLWRLSRLHAAGGLGLRRGWIGWLRRACMGGFVARLAGVRGRVVVEAFGIAQKSLCDWTMRIGRRPCGNMTCNANRIAALIVFLLTSGLYPRGRFSRSLHKVVTGLQYITSTDAELMAISIETGEPFGAVDEKLTWAARIRDMYGGACTKCNEKAATSMLFPLEDLLCDLTFEMDDRLLESVEFLVV</sequence>
<organism evidence="2 3">
    <name type="scientific">Staphylotrichum longicolle</name>
    <dbReference type="NCBI Taxonomy" id="669026"/>
    <lineage>
        <taxon>Eukaryota</taxon>
        <taxon>Fungi</taxon>
        <taxon>Dikarya</taxon>
        <taxon>Ascomycota</taxon>
        <taxon>Pezizomycotina</taxon>
        <taxon>Sordariomycetes</taxon>
        <taxon>Sordariomycetidae</taxon>
        <taxon>Sordariales</taxon>
        <taxon>Chaetomiaceae</taxon>
        <taxon>Staphylotrichum</taxon>
    </lineage>
</organism>
<dbReference type="EMBL" id="JAHCVI010000003">
    <property type="protein sequence ID" value="KAG7287407.1"/>
    <property type="molecule type" value="Genomic_DNA"/>
</dbReference>
<proteinExistence type="predicted"/>
<keyword evidence="3" id="KW-1185">Reference proteome</keyword>